<accession>A0A9P6CXJ8</accession>
<keyword evidence="2" id="KW-1185">Reference proteome</keyword>
<protein>
    <recommendedName>
        <fullName evidence="3">F-box domain-containing protein</fullName>
    </recommendedName>
</protein>
<comment type="caution">
    <text evidence="1">The sequence shown here is derived from an EMBL/GenBank/DDBJ whole genome shotgun (WGS) entry which is preliminary data.</text>
</comment>
<dbReference type="AlphaFoldDB" id="A0A9P6CXJ8"/>
<gene>
    <name evidence="1" type="ORF">BDN70DRAFT_874241</name>
</gene>
<dbReference type="SUPFAM" id="SSF52047">
    <property type="entry name" value="RNI-like"/>
    <property type="match status" value="1"/>
</dbReference>
<name>A0A9P6CXJ8_9AGAR</name>
<dbReference type="OrthoDB" id="3048040at2759"/>
<dbReference type="Gene3D" id="3.80.10.10">
    <property type="entry name" value="Ribonuclease Inhibitor"/>
    <property type="match status" value="1"/>
</dbReference>
<evidence type="ECO:0000313" key="2">
    <source>
        <dbReference type="Proteomes" id="UP000807469"/>
    </source>
</evidence>
<evidence type="ECO:0000313" key="1">
    <source>
        <dbReference type="EMBL" id="KAF9483007.1"/>
    </source>
</evidence>
<dbReference type="EMBL" id="MU155158">
    <property type="protein sequence ID" value="KAF9483007.1"/>
    <property type="molecule type" value="Genomic_DNA"/>
</dbReference>
<dbReference type="Proteomes" id="UP000807469">
    <property type="component" value="Unassembled WGS sequence"/>
</dbReference>
<evidence type="ECO:0008006" key="3">
    <source>
        <dbReference type="Google" id="ProtNLM"/>
    </source>
</evidence>
<sequence>MPSSERFQNDTTTTSQLCFTDLPNEIIAKIFHAGTLMWSESWSTNKELPFPLVVSSLSGHLRLLAQNTPELWSFIVPPLHKNERFCISHTSEWLQRSGSLLVSVVLDVRRVPSYPRFNVALSGLLFLVFVHIAENAIHRIRRMDVFDDNIYTDNWPMLEVLPRLSGAVNLEQLGVYLSKFIAARTGINSPFWEWSLQLPNLRILRVEGLYFPYNPNITTLSVFHLRLAYQDVQTMFSSLPNLTTLVVKDILSISSPIPSDRTLIEVKSLRTIAVSCTGRHEDSQIYLFKLISVPNLTHLELDGAFAMSISVVFDASISDAKIETLRLSNCPNHPPYGGTVKDFEMFHSFTFLRHLQIVRAPVIAALFSKTTNPISRSRTRSIHLPKPPNMYGQPMPGMRLRGNDLGSNLHQGTAALANEAFDPMAQTNDLPWPDLRIISLDTLSAADVALLCTFVNRHDGVHTVELSKTTMRHLSQSLQRFGNQVNPKPWRARYDSDEGMKDVPEWLAERVHLTLLQPSTYGLLDKDKLTEF</sequence>
<dbReference type="InterPro" id="IPR032675">
    <property type="entry name" value="LRR_dom_sf"/>
</dbReference>
<proteinExistence type="predicted"/>
<organism evidence="1 2">
    <name type="scientific">Pholiota conissans</name>
    <dbReference type="NCBI Taxonomy" id="109636"/>
    <lineage>
        <taxon>Eukaryota</taxon>
        <taxon>Fungi</taxon>
        <taxon>Dikarya</taxon>
        <taxon>Basidiomycota</taxon>
        <taxon>Agaricomycotina</taxon>
        <taxon>Agaricomycetes</taxon>
        <taxon>Agaricomycetidae</taxon>
        <taxon>Agaricales</taxon>
        <taxon>Agaricineae</taxon>
        <taxon>Strophariaceae</taxon>
        <taxon>Pholiota</taxon>
    </lineage>
</organism>
<reference evidence="1" key="1">
    <citation type="submission" date="2020-11" db="EMBL/GenBank/DDBJ databases">
        <authorList>
            <consortium name="DOE Joint Genome Institute"/>
            <person name="Ahrendt S."/>
            <person name="Riley R."/>
            <person name="Andreopoulos W."/>
            <person name="Labutti K."/>
            <person name="Pangilinan J."/>
            <person name="Ruiz-Duenas F.J."/>
            <person name="Barrasa J.M."/>
            <person name="Sanchez-Garcia M."/>
            <person name="Camarero S."/>
            <person name="Miyauchi S."/>
            <person name="Serrano A."/>
            <person name="Linde D."/>
            <person name="Babiker R."/>
            <person name="Drula E."/>
            <person name="Ayuso-Fernandez I."/>
            <person name="Pacheco R."/>
            <person name="Padilla G."/>
            <person name="Ferreira P."/>
            <person name="Barriuso J."/>
            <person name="Kellner H."/>
            <person name="Castanera R."/>
            <person name="Alfaro M."/>
            <person name="Ramirez L."/>
            <person name="Pisabarro A.G."/>
            <person name="Kuo A."/>
            <person name="Tritt A."/>
            <person name="Lipzen A."/>
            <person name="He G."/>
            <person name="Yan M."/>
            <person name="Ng V."/>
            <person name="Cullen D."/>
            <person name="Martin F."/>
            <person name="Rosso M.-N."/>
            <person name="Henrissat B."/>
            <person name="Hibbett D."/>
            <person name="Martinez A.T."/>
            <person name="Grigoriev I.V."/>
        </authorList>
    </citation>
    <scope>NUCLEOTIDE SEQUENCE</scope>
    <source>
        <strain evidence="1">CIRM-BRFM 674</strain>
    </source>
</reference>